<dbReference type="AlphaFoldDB" id="A0A921JEA0"/>
<evidence type="ECO:0000256" key="5">
    <source>
        <dbReference type="RuleBase" id="RU363041"/>
    </source>
</evidence>
<feature type="transmembrane region" description="Helical" evidence="5">
    <location>
        <begin position="100"/>
        <end position="118"/>
    </location>
</feature>
<feature type="transmembrane region" description="Helical" evidence="5">
    <location>
        <begin position="203"/>
        <end position="222"/>
    </location>
</feature>
<dbReference type="InterPro" id="IPR051598">
    <property type="entry name" value="TSUP/Inactive_protease-like"/>
</dbReference>
<evidence type="ECO:0000256" key="2">
    <source>
        <dbReference type="ARBA" id="ARBA00022692"/>
    </source>
</evidence>
<accession>A0A921JEA0</accession>
<sequence length="248" mass="25521">MLSSIGSELALAACMFVGAALYTSVGHAGASAYIAMMALFGVASTSMRPTALVLNVIVATFTSWRFIRAGQFRWRTLWLYLIGAMPLALLGGSIKLPGEFYRPLVGVVLLLGAVRLLWPTPIRSAVRWSDPPVPVAILCGAGIGLLSGLTGTGGGIFLSPLLMFAGWSDVKAASGVAAAFILVISAFGLLGNVASVGALPSDLPLYIAAVMLGAVVGTTLGIRLPTNVILKALGFVLVVAGCKLIGVY</sequence>
<feature type="transmembrane region" description="Helical" evidence="5">
    <location>
        <begin position="138"/>
        <end position="166"/>
    </location>
</feature>
<keyword evidence="3 5" id="KW-1133">Transmembrane helix</keyword>
<keyword evidence="4 5" id="KW-0472">Membrane</keyword>
<feature type="transmembrane region" description="Helical" evidence="5">
    <location>
        <begin position="172"/>
        <end position="191"/>
    </location>
</feature>
<dbReference type="EMBL" id="DYYG01000013">
    <property type="protein sequence ID" value="HJE22853.1"/>
    <property type="molecule type" value="Genomic_DNA"/>
</dbReference>
<feature type="transmembrane region" description="Helical" evidence="5">
    <location>
        <begin position="76"/>
        <end position="94"/>
    </location>
</feature>
<organism evidence="6 7">
    <name type="scientific">Methylorubrum populi</name>
    <dbReference type="NCBI Taxonomy" id="223967"/>
    <lineage>
        <taxon>Bacteria</taxon>
        <taxon>Pseudomonadati</taxon>
        <taxon>Pseudomonadota</taxon>
        <taxon>Alphaproteobacteria</taxon>
        <taxon>Hyphomicrobiales</taxon>
        <taxon>Methylobacteriaceae</taxon>
        <taxon>Methylorubrum</taxon>
    </lineage>
</organism>
<reference evidence="6" key="2">
    <citation type="submission" date="2021-09" db="EMBL/GenBank/DDBJ databases">
        <authorList>
            <person name="Gilroy R."/>
        </authorList>
    </citation>
    <scope>NUCLEOTIDE SEQUENCE</scope>
    <source>
        <strain evidence="6">316</strain>
    </source>
</reference>
<feature type="transmembrane region" description="Helical" evidence="5">
    <location>
        <begin position="38"/>
        <end position="64"/>
    </location>
</feature>
<proteinExistence type="inferred from homology"/>
<dbReference type="GO" id="GO:0005886">
    <property type="term" value="C:plasma membrane"/>
    <property type="evidence" value="ECO:0007669"/>
    <property type="project" value="UniProtKB-SubCell"/>
</dbReference>
<keyword evidence="5" id="KW-1003">Cell membrane</keyword>
<feature type="transmembrane region" description="Helical" evidence="5">
    <location>
        <begin position="228"/>
        <end position="246"/>
    </location>
</feature>
<comment type="caution">
    <text evidence="6">The sequence shown here is derived from an EMBL/GenBank/DDBJ whole genome shotgun (WGS) entry which is preliminary data.</text>
</comment>
<dbReference type="Pfam" id="PF01925">
    <property type="entry name" value="TauE"/>
    <property type="match status" value="1"/>
</dbReference>
<comment type="subcellular location">
    <subcellularLocation>
        <location evidence="5">Cell membrane</location>
        <topology evidence="5">Multi-pass membrane protein</topology>
    </subcellularLocation>
    <subcellularLocation>
        <location evidence="1">Membrane</location>
        <topology evidence="1">Multi-pass membrane protein</topology>
    </subcellularLocation>
</comment>
<protein>
    <recommendedName>
        <fullName evidence="5">Probable membrane transporter protein</fullName>
    </recommendedName>
</protein>
<evidence type="ECO:0000256" key="3">
    <source>
        <dbReference type="ARBA" id="ARBA00022989"/>
    </source>
</evidence>
<gene>
    <name evidence="6" type="ORF">K8W01_04270</name>
</gene>
<evidence type="ECO:0000313" key="6">
    <source>
        <dbReference type="EMBL" id="HJE22853.1"/>
    </source>
</evidence>
<keyword evidence="2 5" id="KW-0812">Transmembrane</keyword>
<dbReference type="Proteomes" id="UP000742631">
    <property type="component" value="Unassembled WGS sequence"/>
</dbReference>
<evidence type="ECO:0000313" key="7">
    <source>
        <dbReference type="Proteomes" id="UP000742631"/>
    </source>
</evidence>
<dbReference type="PANTHER" id="PTHR43701:SF5">
    <property type="entry name" value="MEMBRANE TRANSPORTER PROTEIN-RELATED"/>
    <property type="match status" value="1"/>
</dbReference>
<dbReference type="InterPro" id="IPR002781">
    <property type="entry name" value="TM_pro_TauE-like"/>
</dbReference>
<evidence type="ECO:0000256" key="1">
    <source>
        <dbReference type="ARBA" id="ARBA00004141"/>
    </source>
</evidence>
<name>A0A921JEA0_9HYPH</name>
<dbReference type="PANTHER" id="PTHR43701">
    <property type="entry name" value="MEMBRANE TRANSPORTER PROTEIN MJ0441-RELATED"/>
    <property type="match status" value="1"/>
</dbReference>
<evidence type="ECO:0000256" key="4">
    <source>
        <dbReference type="ARBA" id="ARBA00023136"/>
    </source>
</evidence>
<reference evidence="6" key="1">
    <citation type="journal article" date="2021" name="PeerJ">
        <title>Extensive microbial diversity within the chicken gut microbiome revealed by metagenomics and culture.</title>
        <authorList>
            <person name="Gilroy R."/>
            <person name="Ravi A."/>
            <person name="Getino M."/>
            <person name="Pursley I."/>
            <person name="Horton D.L."/>
            <person name="Alikhan N.F."/>
            <person name="Baker D."/>
            <person name="Gharbi K."/>
            <person name="Hall N."/>
            <person name="Watson M."/>
            <person name="Adriaenssens E.M."/>
            <person name="Foster-Nyarko E."/>
            <person name="Jarju S."/>
            <person name="Secka A."/>
            <person name="Antonio M."/>
            <person name="Oren A."/>
            <person name="Chaudhuri R.R."/>
            <person name="La Ragione R."/>
            <person name="Hildebrand F."/>
            <person name="Pallen M.J."/>
        </authorList>
    </citation>
    <scope>NUCLEOTIDE SEQUENCE</scope>
    <source>
        <strain evidence="6">316</strain>
    </source>
</reference>
<comment type="similarity">
    <text evidence="5">Belongs to the 4-toluene sulfonate uptake permease (TSUP) (TC 2.A.102) family.</text>
</comment>